<organism evidence="1 2">
    <name type="scientific">Fusarium solani subsp. cucurbitae</name>
    <name type="common">Neocosmosporum cucurbitae</name>
    <dbReference type="NCBI Taxonomy" id="2747967"/>
    <lineage>
        <taxon>Eukaryota</taxon>
        <taxon>Fungi</taxon>
        <taxon>Dikarya</taxon>
        <taxon>Ascomycota</taxon>
        <taxon>Pezizomycotina</taxon>
        <taxon>Sordariomycetes</taxon>
        <taxon>Hypocreomycetidae</taxon>
        <taxon>Hypocreales</taxon>
        <taxon>Nectriaceae</taxon>
        <taxon>Fusarium</taxon>
        <taxon>Fusarium solani species complex</taxon>
    </lineage>
</organism>
<evidence type="ECO:0000313" key="2">
    <source>
        <dbReference type="Proteomes" id="UP000830768"/>
    </source>
</evidence>
<sequence>MGSSGAGKTTLLDVLAQRKTDGTIHGSVLVDGRPLPVSFQRSAGYVEQMDVHESLSTVREALEFSALLRQNREIPREEKLSYVDTIVKLLQLEDLEHTLIGRPGAGLSVEQRKRLTIGVELVAKPSILIFLDEPTSGLDGQAANNTVHFLRKLAEVGQAVFVTIHQPSADLFAQFDTLLLLAKGGKTVYFGDIGHHARTVKKYFASHGAPCPREANPAEHMIEVVSGSLSKGKDWNQVWLNSPEYEKITQELDTLVADAAAKPPGTVDDGHQFAASMWEQVKLVTHRMNISLFRNTEYINNKLILHILLALYNGFSFWSIGNSVSDLQRRLFTVFSFIFVAPGLISQLQPIFIDRRNVYETREKKSKTYHWVPFVTGLIVSELPYLVVCGVLYFVCWYWTAGLPNDTKWAGSTFFVAMFYEMLYTGIGQSIAAYAPNATFASLVNPLVVTTLVSFCGVFVPYYQITAFWRYWLYYLDPFNYLFGAFLTFATFSVDVTCERGELAVFNPPANETCGDYLSTYQQGMGRGTNLLSPAATENCEVCRYTTGQDYLKTLNLNEEYYGWRNAGLVVLWAGVFYALVFLMMKLRTKATKRASA</sequence>
<accession>A0ACD3ZPM1</accession>
<gene>
    <name evidence="1" type="ORF">LCI18_014110</name>
</gene>
<dbReference type="Proteomes" id="UP000830768">
    <property type="component" value="Chromosome 12"/>
</dbReference>
<evidence type="ECO:0000313" key="1">
    <source>
        <dbReference type="EMBL" id="UPL03176.1"/>
    </source>
</evidence>
<dbReference type="EMBL" id="CP090040">
    <property type="protein sequence ID" value="UPL03176.1"/>
    <property type="molecule type" value="Genomic_DNA"/>
</dbReference>
<protein>
    <submittedName>
        <fullName evidence="1">Uncharacterized protein</fullName>
    </submittedName>
</protein>
<reference evidence="1" key="1">
    <citation type="submission" date="2021-11" db="EMBL/GenBank/DDBJ databases">
        <title>Fusarium solani-melongenae Genome sequencing and assembly.</title>
        <authorList>
            <person name="Xie S."/>
            <person name="Huang L."/>
            <person name="Zhang X."/>
        </authorList>
    </citation>
    <scope>NUCLEOTIDE SEQUENCE</scope>
    <source>
        <strain evidence="1">CRI 24-3</strain>
    </source>
</reference>
<name>A0ACD3ZPM1_FUSSC</name>
<proteinExistence type="predicted"/>
<keyword evidence="2" id="KW-1185">Reference proteome</keyword>